<reference evidence="2" key="1">
    <citation type="submission" date="2023-12" db="EMBL/GenBank/DDBJ databases">
        <title>Molecular genomic analyses of Enterococcus cecorum from sepsis oubreaks in broilers.</title>
        <authorList>
            <person name="Rhoads D."/>
            <person name="Alrubaye A."/>
        </authorList>
    </citation>
    <scope>NUCLEOTIDE SEQUENCE</scope>
    <source>
        <strain evidence="2">1755</strain>
    </source>
</reference>
<evidence type="ECO:0000259" key="1">
    <source>
        <dbReference type="Pfam" id="PF04233"/>
    </source>
</evidence>
<proteinExistence type="predicted"/>
<evidence type="ECO:0000313" key="2">
    <source>
        <dbReference type="EMBL" id="MDZ5597853.1"/>
    </source>
</evidence>
<dbReference type="InterPro" id="IPR006528">
    <property type="entry name" value="Phage_head_morphogenesis_dom"/>
</dbReference>
<comment type="caution">
    <text evidence="2">The sequence shown here is derived from an EMBL/GenBank/DDBJ whole genome shotgun (WGS) entry which is preliminary data.</text>
</comment>
<dbReference type="RefSeq" id="WP_243179761.1">
    <property type="nucleotide sequence ID" value="NZ_JAKYKM010000019.1"/>
</dbReference>
<dbReference type="Proteomes" id="UP001290582">
    <property type="component" value="Unassembled WGS sequence"/>
</dbReference>
<feature type="domain" description="Phage head morphogenesis" evidence="1">
    <location>
        <begin position="135"/>
        <end position="236"/>
    </location>
</feature>
<accession>A0AAW9JKZ4</accession>
<protein>
    <submittedName>
        <fullName evidence="2">Minor capsid protein</fullName>
    </submittedName>
</protein>
<organism evidence="2 3">
    <name type="scientific">Enterococcus cecorum</name>
    <dbReference type="NCBI Taxonomy" id="44008"/>
    <lineage>
        <taxon>Bacteria</taxon>
        <taxon>Bacillati</taxon>
        <taxon>Bacillota</taxon>
        <taxon>Bacilli</taxon>
        <taxon>Lactobacillales</taxon>
        <taxon>Enterococcaceae</taxon>
        <taxon>Enterococcus</taxon>
    </lineage>
</organism>
<name>A0AAW9JKZ4_9ENTE</name>
<dbReference type="EMBL" id="JAXOGL010000008">
    <property type="protein sequence ID" value="MDZ5597853.1"/>
    <property type="molecule type" value="Genomic_DNA"/>
</dbReference>
<dbReference type="Pfam" id="PF04233">
    <property type="entry name" value="Phage_Mu_F"/>
    <property type="match status" value="1"/>
</dbReference>
<dbReference type="NCBIfam" id="TIGR01641">
    <property type="entry name" value="phageSPP1_gp7"/>
    <property type="match status" value="1"/>
</dbReference>
<sequence>MQQPLHEAYTDNEKRTLRFLKEYKIANKEIEAELFEVYRKMNVENPLISDFYRFGHLQKLQDKIQKTIQQLGNLEENYLKGRMKQGLVLGIETVINKIPETELNKRAIDQMITRPWQGGNFSDRVWRNKRLLANQLNDKLRNGIIQGKSPFQIANDLSERMQVGRYQSQRLVRTEYMHVLNQGQIEGYKAKGYTKLKWHASKDERTCEICGEHHGDEYEIDEAPHLPAHPGCRCTFVPVIDVESAAEELKQAKEHIAKYFPKQYELNQAKRLGQKVNITEQAISKVKMVRIPGLSEIESRNIQIKHKELLDDSMRNNNSDETMYILKDSYQVSIYGNRVSVNPNISTDAVFLLNSSPSRSLDVLHNHPGLSSFSMNDLNFFMSNQSVRTLTIVTNQGKVVYITKTDHYNANLCKANAQKTLNDLKKNNVENQSVFVERMIKSFYNAGVRYKLR</sequence>
<evidence type="ECO:0000313" key="3">
    <source>
        <dbReference type="Proteomes" id="UP001290582"/>
    </source>
</evidence>
<dbReference type="AlphaFoldDB" id="A0AAW9JKZ4"/>
<gene>
    <name evidence="2" type="ORF">U1294_06395</name>
</gene>